<comment type="similarity">
    <text evidence="2">Belongs to the FHIPEP (flagella/HR/invasion proteins export pore) family.</text>
</comment>
<dbReference type="InterPro" id="IPR042194">
    <property type="entry name" value="FHIPEP_1"/>
</dbReference>
<dbReference type="InterPro" id="IPR042196">
    <property type="entry name" value="FHIPEP_4"/>
</dbReference>
<gene>
    <name evidence="10" type="ORF">HELGO_WM16565</name>
</gene>
<feature type="transmembrane region" description="Helical" evidence="9">
    <location>
        <begin position="233"/>
        <end position="260"/>
    </location>
</feature>
<evidence type="ECO:0000256" key="6">
    <source>
        <dbReference type="ARBA" id="ARBA00022692"/>
    </source>
</evidence>
<feature type="transmembrane region" description="Helical" evidence="9">
    <location>
        <begin position="43"/>
        <end position="62"/>
    </location>
</feature>
<protein>
    <submittedName>
        <fullName evidence="10">Type III secretion protein V</fullName>
    </submittedName>
</protein>
<evidence type="ECO:0000256" key="7">
    <source>
        <dbReference type="ARBA" id="ARBA00022989"/>
    </source>
</evidence>
<evidence type="ECO:0000256" key="5">
    <source>
        <dbReference type="ARBA" id="ARBA00022519"/>
    </source>
</evidence>
<comment type="subcellular location">
    <subcellularLocation>
        <location evidence="1">Cell inner membrane</location>
        <topology evidence="1">Multi-pass membrane protein</topology>
    </subcellularLocation>
</comment>
<feature type="transmembrane region" description="Helical" evidence="9">
    <location>
        <begin position="106"/>
        <end position="132"/>
    </location>
</feature>
<feature type="transmembrane region" description="Helical" evidence="9">
    <location>
        <begin position="20"/>
        <end position="36"/>
    </location>
</feature>
<keyword evidence="3" id="KW-0813">Transport</keyword>
<evidence type="ECO:0000256" key="2">
    <source>
        <dbReference type="ARBA" id="ARBA00008835"/>
    </source>
</evidence>
<dbReference type="Gene3D" id="3.40.30.60">
    <property type="entry name" value="FHIPEP family, domain 1"/>
    <property type="match status" value="1"/>
</dbReference>
<feature type="transmembrane region" description="Helical" evidence="9">
    <location>
        <begin position="74"/>
        <end position="94"/>
    </location>
</feature>
<dbReference type="InterPro" id="IPR042193">
    <property type="entry name" value="FHIPEP_3"/>
</dbReference>
<feature type="transmembrane region" description="Helical" evidence="9">
    <location>
        <begin position="201"/>
        <end position="221"/>
    </location>
</feature>
<dbReference type="Gene3D" id="1.10.8.540">
    <property type="entry name" value="FHIPEP family, domain 3"/>
    <property type="match status" value="1"/>
</dbReference>
<dbReference type="InterPro" id="IPR001712">
    <property type="entry name" value="T3SS_FHIPEP"/>
</dbReference>
<keyword evidence="7 9" id="KW-1133">Transmembrane helix</keyword>
<dbReference type="PANTHER" id="PTHR30161:SF2">
    <property type="entry name" value="INVASION PROTEIN INVA"/>
    <property type="match status" value="1"/>
</dbReference>
<dbReference type="InterPro" id="IPR006302">
    <property type="entry name" value="T3SS_HrcV"/>
</dbReference>
<dbReference type="GO" id="GO:0009306">
    <property type="term" value="P:protein secretion"/>
    <property type="evidence" value="ECO:0007669"/>
    <property type="project" value="InterPro"/>
</dbReference>
<dbReference type="PANTHER" id="PTHR30161">
    <property type="entry name" value="FLAGELLAR EXPORT PROTEIN, MEMBRANE FLHA SUBUNIT-RELATED"/>
    <property type="match status" value="1"/>
</dbReference>
<name>A0A6S6TPX2_9GAMM</name>
<evidence type="ECO:0000256" key="1">
    <source>
        <dbReference type="ARBA" id="ARBA00004429"/>
    </source>
</evidence>
<dbReference type="NCBIfam" id="TIGR01399">
    <property type="entry name" value="hrcV"/>
    <property type="match status" value="1"/>
</dbReference>
<dbReference type="AlphaFoldDB" id="A0A6S6TPX2"/>
<dbReference type="PIRSF" id="PIRSF005419">
    <property type="entry name" value="FlhA"/>
    <property type="match status" value="1"/>
</dbReference>
<dbReference type="Gene3D" id="3.40.50.12790">
    <property type="entry name" value="FHIPEP family, domain 4"/>
    <property type="match status" value="1"/>
</dbReference>
<dbReference type="EMBL" id="CACVAT010000372">
    <property type="protein sequence ID" value="CAA6822892.1"/>
    <property type="molecule type" value="Genomic_DNA"/>
</dbReference>
<evidence type="ECO:0000256" key="9">
    <source>
        <dbReference type="SAM" id="Phobius"/>
    </source>
</evidence>
<reference evidence="10" key="1">
    <citation type="submission" date="2020-01" db="EMBL/GenBank/DDBJ databases">
        <authorList>
            <person name="Meier V. D."/>
            <person name="Meier V D."/>
        </authorList>
    </citation>
    <scope>NUCLEOTIDE SEQUENCE</scope>
    <source>
        <strain evidence="10">HLG_WM_MAG_09</strain>
    </source>
</reference>
<dbReference type="GO" id="GO:0005886">
    <property type="term" value="C:plasma membrane"/>
    <property type="evidence" value="ECO:0007669"/>
    <property type="project" value="UniProtKB-SubCell"/>
</dbReference>
<dbReference type="PROSITE" id="PS00994">
    <property type="entry name" value="FHIPEP"/>
    <property type="match status" value="1"/>
</dbReference>
<evidence type="ECO:0000256" key="3">
    <source>
        <dbReference type="ARBA" id="ARBA00022448"/>
    </source>
</evidence>
<keyword evidence="4" id="KW-1003">Cell membrane</keyword>
<keyword evidence="6 9" id="KW-0812">Transmembrane</keyword>
<accession>A0A6S6TPX2</accession>
<organism evidence="10">
    <name type="scientific">uncultured Thiotrichaceae bacterium</name>
    <dbReference type="NCBI Taxonomy" id="298394"/>
    <lineage>
        <taxon>Bacteria</taxon>
        <taxon>Pseudomonadati</taxon>
        <taxon>Pseudomonadota</taxon>
        <taxon>Gammaproteobacteria</taxon>
        <taxon>Thiotrichales</taxon>
        <taxon>Thiotrichaceae</taxon>
        <taxon>environmental samples</taxon>
    </lineage>
</organism>
<dbReference type="InterPro" id="IPR025505">
    <property type="entry name" value="FHIPEP_CS"/>
</dbReference>
<dbReference type="PRINTS" id="PR00949">
    <property type="entry name" value="TYPE3IMAPROT"/>
</dbReference>
<evidence type="ECO:0000313" key="10">
    <source>
        <dbReference type="EMBL" id="CAA6822892.1"/>
    </source>
</evidence>
<evidence type="ECO:0000256" key="8">
    <source>
        <dbReference type="ARBA" id="ARBA00023136"/>
    </source>
</evidence>
<evidence type="ECO:0000256" key="4">
    <source>
        <dbReference type="ARBA" id="ARBA00022475"/>
    </source>
</evidence>
<sequence>MASKKQPNLLAKVLLRSDVAVALLLVTIIFMMILPLPTLLIDVLIAMNMGLAIILLMLAVYLPSPLAFSSFPSVLLLSTLFRLALSISTTRLILTEADAGDIILTFGEFVVAGNMVVGLVIFLIITIVQFVVITKGSERIAEVSARFSLDAMPGKQMSIDSDLRAGVISMVEARNRRTTLEKESQLFGSMDGAMKFVKGDAIAGLIIIIVNIIGGISIGAFQRGMEIGSAMELYSILTIGDGLVSQIPALFVSITAGIIVSRVSVDDETNLGEDIGNQLTGQPNALMIAGVVVTLMGLIPGFPVIVFFFLGGVLGATGFLLNRNRTRLQFADTEEITVIGHGDSAIGNTGSPLLDSKVSTDIQPLASVYVELPEINRDNLSLPGINASFTIIRHSLLKDLGVPIDGISVSLSGQQPEDTYQVSIHGIPVGKGRLGILQPLVTQKVDDQSFDQTGMPPALIRGADAETLNPTEVLNRHVSYLLRHHADEFIGVQEVHSLLGKLEQGGYATLIQEAQRAVPNTRIVDILKRLLGEGVSIRDMRQILGTLIEHGEAEKDNAALTELVRIGMKRQLSYTLTNGTGRLPVYMLDPESEKLVQGSVRQTPAGVHLSLAPETSQLFSQTLRNLEKQHGNPATGEPRPVVLTSLDLRRHLRTHLISEFPHIPVLSLPELTANVAVQPVGEIRLLTPAG</sequence>
<keyword evidence="5" id="KW-0997">Cell inner membrane</keyword>
<keyword evidence="8 9" id="KW-0472">Membrane</keyword>
<feature type="transmembrane region" description="Helical" evidence="9">
    <location>
        <begin position="288"/>
        <end position="321"/>
    </location>
</feature>
<proteinExistence type="inferred from homology"/>
<dbReference type="Pfam" id="PF00771">
    <property type="entry name" value="FHIPEP"/>
    <property type="match status" value="1"/>
</dbReference>